<dbReference type="InterPro" id="IPR014922">
    <property type="entry name" value="YdhG-like"/>
</dbReference>
<evidence type="ECO:0000256" key="1">
    <source>
        <dbReference type="SAM" id="MobiDB-lite"/>
    </source>
</evidence>
<evidence type="ECO:0000313" key="4">
    <source>
        <dbReference type="Proteomes" id="UP000234632"/>
    </source>
</evidence>
<dbReference type="RefSeq" id="WP_101851112.1">
    <property type="nucleotide sequence ID" value="NZ_LOMZ01000001.1"/>
</dbReference>
<name>A0A2N4SZD8_9MICC</name>
<reference evidence="3 4" key="1">
    <citation type="submission" date="2015-12" db="EMBL/GenBank/DDBJ databases">
        <authorList>
            <person name="Shamseldin A."/>
            <person name="Moawad H."/>
            <person name="Abd El-Rahim W.M."/>
            <person name="Sadowsky M.J."/>
        </authorList>
    </citation>
    <scope>NUCLEOTIDE SEQUENCE [LARGE SCALE GENOMIC DNA]</scope>
    <source>
        <strain evidence="3 4">S43</strain>
    </source>
</reference>
<dbReference type="AlphaFoldDB" id="A0A2N4SZD8"/>
<feature type="domain" description="YdhG-like" evidence="2">
    <location>
        <begin position="20"/>
        <end position="122"/>
    </location>
</feature>
<gene>
    <name evidence="3" type="ORF">AUQ48_02625</name>
</gene>
<feature type="compositionally biased region" description="Basic and acidic residues" evidence="1">
    <location>
        <begin position="1"/>
        <end position="12"/>
    </location>
</feature>
<evidence type="ECO:0000259" key="2">
    <source>
        <dbReference type="Pfam" id="PF08818"/>
    </source>
</evidence>
<proteinExistence type="predicted"/>
<dbReference type="Proteomes" id="UP000234632">
    <property type="component" value="Unassembled WGS sequence"/>
</dbReference>
<evidence type="ECO:0000313" key="3">
    <source>
        <dbReference type="EMBL" id="PLC11348.1"/>
    </source>
</evidence>
<dbReference type="EMBL" id="LOMZ01000001">
    <property type="protein sequence ID" value="PLC11348.1"/>
    <property type="molecule type" value="Genomic_DNA"/>
</dbReference>
<feature type="region of interest" description="Disordered" evidence="1">
    <location>
        <begin position="1"/>
        <end position="20"/>
    </location>
</feature>
<dbReference type="Pfam" id="PF08818">
    <property type="entry name" value="DUF1801"/>
    <property type="match status" value="1"/>
</dbReference>
<accession>A0A2N4SZD8</accession>
<sequence length="151" mass="16324">MEKTGQSVEEHLAGVSPRKRRTDAERLLPLFTRVTGQPAEMWGTVIGFGQYHYRYASGHEGDAPAAGFAPRRAATTIYLYDGVDAHRERLERLGPHTTGVGCLYVKDLDAVDLAVLEEIVAASCAALGDAPWPVRDHARRTGPGGTPTAAR</sequence>
<organism evidence="3 4">
    <name type="scientific">Kocuria flava</name>
    <dbReference type="NCBI Taxonomy" id="446860"/>
    <lineage>
        <taxon>Bacteria</taxon>
        <taxon>Bacillati</taxon>
        <taxon>Actinomycetota</taxon>
        <taxon>Actinomycetes</taxon>
        <taxon>Micrococcales</taxon>
        <taxon>Micrococcaceae</taxon>
        <taxon>Kocuria</taxon>
    </lineage>
</organism>
<protein>
    <recommendedName>
        <fullName evidence="2">YdhG-like domain-containing protein</fullName>
    </recommendedName>
</protein>
<comment type="caution">
    <text evidence="3">The sequence shown here is derived from an EMBL/GenBank/DDBJ whole genome shotgun (WGS) entry which is preliminary data.</text>
</comment>